<evidence type="ECO:0000256" key="6">
    <source>
        <dbReference type="ARBA" id="ARBA00022790"/>
    </source>
</evidence>
<dbReference type="FunFam" id="1.10.10.10:FF:000190">
    <property type="entry name" value="COP9 signalosome complex subunit 4"/>
    <property type="match status" value="1"/>
</dbReference>
<dbReference type="Pfam" id="PF22241">
    <property type="entry name" value="PSMD12-CSN4_N"/>
    <property type="match status" value="1"/>
</dbReference>
<dbReference type="Gene3D" id="1.10.10.10">
    <property type="entry name" value="Winged helix-like DNA-binding domain superfamily/Winged helix DNA-binding domain"/>
    <property type="match status" value="1"/>
</dbReference>
<feature type="coiled-coil region" evidence="8">
    <location>
        <begin position="393"/>
        <end position="427"/>
    </location>
</feature>
<reference evidence="10" key="1">
    <citation type="submission" date="2020-06" db="EMBL/GenBank/DDBJ databases">
        <title>Draft genome of Bugula neritina, a colonial animal packing powerful symbionts and potential medicines.</title>
        <authorList>
            <person name="Rayko M."/>
        </authorList>
    </citation>
    <scope>NUCLEOTIDE SEQUENCE [LARGE SCALE GENOMIC DNA]</scope>
    <source>
        <strain evidence="10">Kwan_BN1</strain>
    </source>
</reference>
<comment type="subcellular location">
    <subcellularLocation>
        <location evidence="2">Cytoplasm</location>
    </subcellularLocation>
    <subcellularLocation>
        <location evidence="1">Nucleus</location>
    </subcellularLocation>
</comment>
<dbReference type="InterPro" id="IPR036388">
    <property type="entry name" value="WH-like_DNA-bd_sf"/>
</dbReference>
<dbReference type="OrthoDB" id="295656at2759"/>
<dbReference type="InterPro" id="IPR015943">
    <property type="entry name" value="WD40/YVTN_repeat-like_dom_sf"/>
</dbReference>
<protein>
    <recommendedName>
        <fullName evidence="4">COP9 signalosome complex subunit 4</fullName>
    </recommendedName>
</protein>
<dbReference type="EMBL" id="VXIV02000115">
    <property type="protein sequence ID" value="KAF6040683.1"/>
    <property type="molecule type" value="Genomic_DNA"/>
</dbReference>
<evidence type="ECO:0000313" key="11">
    <source>
        <dbReference type="Proteomes" id="UP000593567"/>
    </source>
</evidence>
<gene>
    <name evidence="10" type="ORF">EB796_001012</name>
</gene>
<dbReference type="PANTHER" id="PTHR10855">
    <property type="entry name" value="26S PROTEASOME NON-ATPASE REGULATORY SUBUNIT 12/COP9 SIGNALOSOME COMPLEX SUBUNIT 4"/>
    <property type="match status" value="1"/>
</dbReference>
<name>A0A7J7KRH5_BUGNE</name>
<evidence type="ECO:0000256" key="7">
    <source>
        <dbReference type="ARBA" id="ARBA00023242"/>
    </source>
</evidence>
<evidence type="ECO:0000256" key="1">
    <source>
        <dbReference type="ARBA" id="ARBA00004123"/>
    </source>
</evidence>
<dbReference type="InterPro" id="IPR000717">
    <property type="entry name" value="PCI_dom"/>
</dbReference>
<dbReference type="InterPro" id="IPR040134">
    <property type="entry name" value="PSMD12/CSN4"/>
</dbReference>
<comment type="similarity">
    <text evidence="3">Belongs to the CSN4 family.</text>
</comment>
<proteinExistence type="inferred from homology"/>
<comment type="caution">
    <text evidence="10">The sequence shown here is derived from an EMBL/GenBank/DDBJ whole genome shotgun (WGS) entry which is preliminary data.</text>
</comment>
<dbReference type="InterPro" id="IPR054559">
    <property type="entry name" value="PSMD12-CSN4-like_N"/>
</dbReference>
<keyword evidence="8" id="KW-0175">Coiled coil</keyword>
<keyword evidence="11" id="KW-1185">Reference proteome</keyword>
<evidence type="ECO:0000256" key="2">
    <source>
        <dbReference type="ARBA" id="ARBA00004496"/>
    </source>
</evidence>
<dbReference type="InterPro" id="IPR036390">
    <property type="entry name" value="WH_DNA-bd_sf"/>
</dbReference>
<keyword evidence="5" id="KW-0963">Cytoplasm</keyword>
<evidence type="ECO:0000256" key="4">
    <source>
        <dbReference type="ARBA" id="ARBA00014881"/>
    </source>
</evidence>
<dbReference type="AlphaFoldDB" id="A0A7J7KRH5"/>
<sequence length="850" mass="96345">MASRKLLDEVDKLVAVSSSSSSHKELVGKYTGVLTQITALPQPDLTDALHHFIQSVFAGEVSLMVSRTVLTELCNILPTLEDSFSETISKFILQKVQTRVISFEDQVVQIRKHLSYLYEKQQRWKDAAQCLTLIPLETGQKQYTVEYKLETYVQIARLFLEDDDPVNAEAFINRASHLQADTTDEKLQIYYKACYARVLDYRRKFIEAAQRYHELSFKTVVNEAERLSALEKTLTCAILASAGQQRSRMLATLFKDERCSQLSTHSILEKMYLDQVIRRKDLIEFERGLMEHQKAVTSDGSTILDRAVIEHNLLSASKMYNNISFKELGSLLEIDGEKAEKIASHMISEGRMEGNIDQLNGTVHFEVEQPLVTWDTQIQELCGQTSRSVIMGVAEEWEDMEEYSQQIDQMKRQVSSLTEALTKLKTSGKATEADCQSEDCGRPIDWYCRYCKLFICTRCSKKPCSNGEKHDVQDFEEMYEVCKEKYIEWKASKELAMGTLSKQKKKLQEEITLEIQKMANASPEQLVSPELTKIVTELPEKRKLLEDVTSQISEAGSSLQSVDVDSLTHQEFIQVFGELSDHLFEATDLSKISLSASCDIITPKTSYDIDITPSGDILLAGNRGFNVCDKNGNILRSVPNNKGDFTSIQYYKGRIYTLLKEPKGSNKRYVIVYSAKDCKECCQWKLPDYGFVSMLAVSNDKVYAVDSDSKKVKIYSLSGNPLTDFYHSLFKNPVYMSKCAPDGVLLADWSAGLVYKIDCATDKIAWQFEVESPRGVYCDRSGNVWIWSSKEKMLVLRSADGKQVKRFKHDNIVSAGIEYICGFFISDDHLWGAACGKGVVRVDMIISKDG</sequence>
<feature type="domain" description="PCI" evidence="9">
    <location>
        <begin position="201"/>
        <end position="370"/>
    </location>
</feature>
<dbReference type="SMART" id="SM00088">
    <property type="entry name" value="PINT"/>
    <property type="match status" value="1"/>
</dbReference>
<organism evidence="10 11">
    <name type="scientific">Bugula neritina</name>
    <name type="common">Brown bryozoan</name>
    <name type="synonym">Sertularia neritina</name>
    <dbReference type="NCBI Taxonomy" id="10212"/>
    <lineage>
        <taxon>Eukaryota</taxon>
        <taxon>Metazoa</taxon>
        <taxon>Spiralia</taxon>
        <taxon>Lophotrochozoa</taxon>
        <taxon>Bryozoa</taxon>
        <taxon>Gymnolaemata</taxon>
        <taxon>Cheilostomatida</taxon>
        <taxon>Flustrina</taxon>
        <taxon>Buguloidea</taxon>
        <taxon>Bugulidae</taxon>
        <taxon>Bugula</taxon>
    </lineage>
</organism>
<dbReference type="Pfam" id="PF01399">
    <property type="entry name" value="PCI"/>
    <property type="match status" value="1"/>
</dbReference>
<dbReference type="Proteomes" id="UP000593567">
    <property type="component" value="Unassembled WGS sequence"/>
</dbReference>
<dbReference type="GO" id="GO:0008180">
    <property type="term" value="C:COP9 signalosome"/>
    <property type="evidence" value="ECO:0007669"/>
    <property type="project" value="UniProtKB-KW"/>
</dbReference>
<evidence type="ECO:0000256" key="5">
    <source>
        <dbReference type="ARBA" id="ARBA00022490"/>
    </source>
</evidence>
<keyword evidence="6" id="KW-0736">Signalosome</keyword>
<keyword evidence="7" id="KW-0539">Nucleus</keyword>
<dbReference type="SUPFAM" id="SSF46785">
    <property type="entry name" value="Winged helix' DNA-binding domain"/>
    <property type="match status" value="1"/>
</dbReference>
<accession>A0A7J7KRH5</accession>
<evidence type="ECO:0000259" key="9">
    <source>
        <dbReference type="PROSITE" id="PS50250"/>
    </source>
</evidence>
<dbReference type="Gene3D" id="2.130.10.10">
    <property type="entry name" value="YVTN repeat-like/Quinoprotein amine dehydrogenase"/>
    <property type="match status" value="1"/>
</dbReference>
<evidence type="ECO:0000256" key="3">
    <source>
        <dbReference type="ARBA" id="ARBA00010417"/>
    </source>
</evidence>
<dbReference type="PROSITE" id="PS50250">
    <property type="entry name" value="PCI"/>
    <property type="match status" value="1"/>
</dbReference>
<evidence type="ECO:0000313" key="10">
    <source>
        <dbReference type="EMBL" id="KAF6040683.1"/>
    </source>
</evidence>
<dbReference type="PANTHER" id="PTHR10855:SF2">
    <property type="entry name" value="COP9 SIGNALOSOME COMPLEX SUBUNIT 4"/>
    <property type="match status" value="1"/>
</dbReference>
<dbReference type="GO" id="GO:0005829">
    <property type="term" value="C:cytosol"/>
    <property type="evidence" value="ECO:0007669"/>
    <property type="project" value="TreeGrafter"/>
</dbReference>
<dbReference type="SUPFAM" id="SSF63829">
    <property type="entry name" value="Calcium-dependent phosphotriesterase"/>
    <property type="match status" value="1"/>
</dbReference>
<evidence type="ECO:0000256" key="8">
    <source>
        <dbReference type="SAM" id="Coils"/>
    </source>
</evidence>